<dbReference type="PANTHER" id="PTHR28186:SF1">
    <property type="entry name" value="MEIOTICALLY UP-REGULATED GENE 9 PROTEIN"/>
    <property type="match status" value="1"/>
</dbReference>
<keyword evidence="3" id="KW-1185">Reference proteome</keyword>
<feature type="region of interest" description="Disordered" evidence="1">
    <location>
        <begin position="289"/>
        <end position="351"/>
    </location>
</feature>
<feature type="region of interest" description="Disordered" evidence="1">
    <location>
        <begin position="1"/>
        <end position="54"/>
    </location>
</feature>
<feature type="compositionally biased region" description="Polar residues" evidence="1">
    <location>
        <begin position="1"/>
        <end position="13"/>
    </location>
</feature>
<reference evidence="2" key="1">
    <citation type="submission" date="2022-11" db="EMBL/GenBank/DDBJ databases">
        <authorList>
            <person name="Petersen C."/>
        </authorList>
    </citation>
    <scope>NUCLEOTIDE SEQUENCE</scope>
    <source>
        <strain evidence="2">IBT 21917</strain>
    </source>
</reference>
<feature type="compositionally biased region" description="Low complexity" evidence="1">
    <location>
        <begin position="229"/>
        <end position="242"/>
    </location>
</feature>
<dbReference type="EMBL" id="JAPQKO010000005">
    <property type="protein sequence ID" value="KAJ5161161.1"/>
    <property type="molecule type" value="Genomic_DNA"/>
</dbReference>
<reference evidence="2" key="2">
    <citation type="journal article" date="2023" name="IMA Fungus">
        <title>Comparative genomic study of the Penicillium genus elucidates a diverse pangenome and 15 lateral gene transfer events.</title>
        <authorList>
            <person name="Petersen C."/>
            <person name="Sorensen T."/>
            <person name="Nielsen M.R."/>
            <person name="Sondergaard T.E."/>
            <person name="Sorensen J.L."/>
            <person name="Fitzpatrick D.A."/>
            <person name="Frisvad J.C."/>
            <person name="Nielsen K.L."/>
        </authorList>
    </citation>
    <scope>NUCLEOTIDE SEQUENCE</scope>
    <source>
        <strain evidence="2">IBT 21917</strain>
    </source>
</reference>
<dbReference type="InterPro" id="IPR018809">
    <property type="entry name" value="DUF2406"/>
</dbReference>
<gene>
    <name evidence="2" type="ORF">N7492_006553</name>
</gene>
<protein>
    <recommendedName>
        <fullName evidence="4">DUF2406 domain-containing protein</fullName>
    </recommendedName>
</protein>
<feature type="compositionally biased region" description="Basic and acidic residues" evidence="1">
    <location>
        <begin position="33"/>
        <end position="43"/>
    </location>
</feature>
<name>A0A9W9LL91_9EURO</name>
<proteinExistence type="predicted"/>
<evidence type="ECO:0000313" key="3">
    <source>
        <dbReference type="Proteomes" id="UP001146351"/>
    </source>
</evidence>
<comment type="caution">
    <text evidence="2">The sequence shown here is derived from an EMBL/GenBank/DDBJ whole genome shotgun (WGS) entry which is preliminary data.</text>
</comment>
<feature type="region of interest" description="Disordered" evidence="1">
    <location>
        <begin position="81"/>
        <end position="100"/>
    </location>
</feature>
<dbReference type="PANTHER" id="PTHR28186">
    <property type="entry name" value="MEIOTICALLY UP-REGULATED GENE 9 PROTEIN"/>
    <property type="match status" value="1"/>
</dbReference>
<dbReference type="AlphaFoldDB" id="A0A9W9LL91"/>
<feature type="region of interest" description="Disordered" evidence="1">
    <location>
        <begin position="142"/>
        <end position="265"/>
    </location>
</feature>
<feature type="compositionally biased region" description="Pro residues" evidence="1">
    <location>
        <begin position="296"/>
        <end position="305"/>
    </location>
</feature>
<dbReference type="Proteomes" id="UP001146351">
    <property type="component" value="Unassembled WGS sequence"/>
</dbReference>
<dbReference type="Pfam" id="PF10295">
    <property type="entry name" value="DUF2406"/>
    <property type="match status" value="1"/>
</dbReference>
<accession>A0A9W9LL91</accession>
<evidence type="ECO:0008006" key="4">
    <source>
        <dbReference type="Google" id="ProtNLM"/>
    </source>
</evidence>
<organism evidence="2 3">
    <name type="scientific">Penicillium capsulatum</name>
    <dbReference type="NCBI Taxonomy" id="69766"/>
    <lineage>
        <taxon>Eukaryota</taxon>
        <taxon>Fungi</taxon>
        <taxon>Dikarya</taxon>
        <taxon>Ascomycota</taxon>
        <taxon>Pezizomycotina</taxon>
        <taxon>Eurotiomycetes</taxon>
        <taxon>Eurotiomycetidae</taxon>
        <taxon>Eurotiales</taxon>
        <taxon>Aspergillaceae</taxon>
        <taxon>Penicillium</taxon>
    </lineage>
</organism>
<dbReference type="OrthoDB" id="5330253at2759"/>
<sequence length="351" mass="38654">MAAPQPASSTRSRGFSVKSDKSHHSGTSGHKSHLSESSEEKARRSLHTKADPLIAMNELQPMAVALEKSNMGSLRDVQHKDQYGNVITDPDWSNPTRPRFERPLDTIRSFEAAIYGPYSSTRPGSYARTVDDAASQAGDYSRRTSYYGENPGQFRPGSIANDQDIGAHGQMNRGYSDYSTYYGRGNQSRPDSVVDYQGAGHPPDNAYPYNQNGSRRPRHYSRMSSDQSQGPYTPNTQYPPQQAHQRSYDMSGPGSTDAYGQPTELGSSIDQLQQQAMYQQRMDERAQADYGFPVPGKGPSPPAPVADPHIGGPVGGRTPTAAPATNSLLRKTQNGGNEKRKSWFKRRFSKD</sequence>
<evidence type="ECO:0000256" key="1">
    <source>
        <dbReference type="SAM" id="MobiDB-lite"/>
    </source>
</evidence>
<evidence type="ECO:0000313" key="2">
    <source>
        <dbReference type="EMBL" id="KAJ5161161.1"/>
    </source>
</evidence>
<feature type="compositionally biased region" description="Polar residues" evidence="1">
    <location>
        <begin position="323"/>
        <end position="336"/>
    </location>
</feature>
<feature type="compositionally biased region" description="Basic residues" evidence="1">
    <location>
        <begin position="342"/>
        <end position="351"/>
    </location>
</feature>